<evidence type="ECO:0000313" key="9">
    <source>
        <dbReference type="Proteomes" id="UP000692954"/>
    </source>
</evidence>
<feature type="active site" evidence="5">
    <location>
        <position position="274"/>
    </location>
</feature>
<keyword evidence="3" id="KW-0378">Hydrolase</keyword>
<evidence type="ECO:0000259" key="7">
    <source>
        <dbReference type="PROSITE" id="PS51767"/>
    </source>
</evidence>
<sequence>MFFIYIIQLLYVLGQDEDPIHTSILYGSSDLGYYYVNIYVGNPPQKQSLIIDTGSSITAFPCDACDQKTQCGIHLDQFYSRNESSTYEELNCKSQFGECTCLRCLSNLCGFSISYSEGSHLEGFYLNDNVIFGDLLMEAKNSLDESISRKDTSVRSVFGCTTRETNLFKTQLANGIMGLSPKTNTSFAFPNIVDDIHQQHGMKLFFAICIGRIDGYMTIGEYDYSRHQHNSAYYTIKYQPQNHVYGVKISQIRVNNKTILAGADLQSGRGSFIDSGATLVNAHSDVSKALINFFVCNSPNCPEKQFQDGLACYTYNKTLHGTFEQFISFFPTYQFQMENNFLFDWTPNDYLTKDIFIHDAYCLPVVDYYGDTRMVLGQVWMRNWDIGFDKESQTLTFVKSNCSSDNLKHNFTTDDWFKNELNYSILTVKQRYPPKNVDQEFLYEAIKIFIVVITSIIIILIIVYIRKRKLNKKIKKPQKLPELEDESQKNVEQKVVVVR</sequence>
<accession>A0A8S1N257</accession>
<evidence type="ECO:0000256" key="1">
    <source>
        <dbReference type="ARBA" id="ARBA00022670"/>
    </source>
</evidence>
<keyword evidence="6" id="KW-0472">Membrane</keyword>
<comment type="subcellular location">
    <subcellularLocation>
        <location evidence="4">Endomembrane system</location>
        <topology evidence="4">Single-pass type I membrane protein</topology>
    </subcellularLocation>
</comment>
<dbReference type="InterPro" id="IPR033121">
    <property type="entry name" value="PEPTIDASE_A1"/>
</dbReference>
<evidence type="ECO:0000256" key="5">
    <source>
        <dbReference type="PIRSR" id="PIRSR601461-1"/>
    </source>
</evidence>
<organism evidence="8 9">
    <name type="scientific">Paramecium sonneborni</name>
    <dbReference type="NCBI Taxonomy" id="65129"/>
    <lineage>
        <taxon>Eukaryota</taxon>
        <taxon>Sar</taxon>
        <taxon>Alveolata</taxon>
        <taxon>Ciliophora</taxon>
        <taxon>Intramacronucleata</taxon>
        <taxon>Oligohymenophorea</taxon>
        <taxon>Peniculida</taxon>
        <taxon>Parameciidae</taxon>
        <taxon>Paramecium</taxon>
    </lineage>
</organism>
<dbReference type="GO" id="GO:0006508">
    <property type="term" value="P:proteolysis"/>
    <property type="evidence" value="ECO:0007669"/>
    <property type="project" value="UniProtKB-KW"/>
</dbReference>
<dbReference type="OrthoDB" id="2747330at2759"/>
<dbReference type="Proteomes" id="UP000692954">
    <property type="component" value="Unassembled WGS sequence"/>
</dbReference>
<dbReference type="PANTHER" id="PTHR13683:SF375">
    <property type="entry name" value="PEPTIDASE A1 DOMAIN-CONTAINING PROTEIN"/>
    <property type="match status" value="1"/>
</dbReference>
<keyword evidence="2" id="KW-0732">Signal</keyword>
<dbReference type="InterPro" id="IPR001969">
    <property type="entry name" value="Aspartic_peptidase_AS"/>
</dbReference>
<evidence type="ECO:0000256" key="2">
    <source>
        <dbReference type="ARBA" id="ARBA00022729"/>
    </source>
</evidence>
<dbReference type="PROSITE" id="PS51767">
    <property type="entry name" value="PEPTIDASE_A1"/>
    <property type="match status" value="1"/>
</dbReference>
<feature type="transmembrane region" description="Helical" evidence="6">
    <location>
        <begin position="441"/>
        <end position="465"/>
    </location>
</feature>
<dbReference type="GO" id="GO:0004190">
    <property type="term" value="F:aspartic-type endopeptidase activity"/>
    <property type="evidence" value="ECO:0007669"/>
    <property type="project" value="InterPro"/>
</dbReference>
<evidence type="ECO:0000256" key="4">
    <source>
        <dbReference type="ARBA" id="ARBA00046288"/>
    </source>
</evidence>
<comment type="caution">
    <text evidence="8">The sequence shown here is derived from an EMBL/GenBank/DDBJ whole genome shotgun (WGS) entry which is preliminary data.</text>
</comment>
<evidence type="ECO:0000256" key="3">
    <source>
        <dbReference type="ARBA" id="ARBA00022801"/>
    </source>
</evidence>
<dbReference type="PROSITE" id="PS00141">
    <property type="entry name" value="ASP_PROTEASE"/>
    <property type="match status" value="1"/>
</dbReference>
<keyword evidence="6" id="KW-1133">Transmembrane helix</keyword>
<keyword evidence="1" id="KW-0645">Protease</keyword>
<dbReference type="Pfam" id="PF00026">
    <property type="entry name" value="Asp"/>
    <property type="match status" value="1"/>
</dbReference>
<name>A0A8S1N257_9CILI</name>
<dbReference type="EMBL" id="CAJJDN010000048">
    <property type="protein sequence ID" value="CAD8085439.1"/>
    <property type="molecule type" value="Genomic_DNA"/>
</dbReference>
<keyword evidence="6" id="KW-0812">Transmembrane</keyword>
<dbReference type="FunFam" id="2.40.70.10:FF:000227">
    <property type="entry name" value="Uncharacterized protein"/>
    <property type="match status" value="1"/>
</dbReference>
<reference evidence="8" key="1">
    <citation type="submission" date="2021-01" db="EMBL/GenBank/DDBJ databases">
        <authorList>
            <consortium name="Genoscope - CEA"/>
            <person name="William W."/>
        </authorList>
    </citation>
    <scope>NUCLEOTIDE SEQUENCE</scope>
</reference>
<evidence type="ECO:0000313" key="8">
    <source>
        <dbReference type="EMBL" id="CAD8085439.1"/>
    </source>
</evidence>
<feature type="domain" description="Peptidase A1" evidence="7">
    <location>
        <begin position="34"/>
        <end position="398"/>
    </location>
</feature>
<protein>
    <recommendedName>
        <fullName evidence="7">Peptidase A1 domain-containing protein</fullName>
    </recommendedName>
</protein>
<dbReference type="InterPro" id="IPR001461">
    <property type="entry name" value="Aspartic_peptidase_A1"/>
</dbReference>
<dbReference type="PANTHER" id="PTHR13683">
    <property type="entry name" value="ASPARTYL PROTEASES"/>
    <property type="match status" value="1"/>
</dbReference>
<evidence type="ECO:0000256" key="6">
    <source>
        <dbReference type="SAM" id="Phobius"/>
    </source>
</evidence>
<keyword evidence="9" id="KW-1185">Reference proteome</keyword>
<proteinExistence type="predicted"/>
<feature type="active site" evidence="5">
    <location>
        <position position="52"/>
    </location>
</feature>
<gene>
    <name evidence="8" type="ORF">PSON_ATCC_30995.1.T0480157</name>
</gene>
<dbReference type="GO" id="GO:0012505">
    <property type="term" value="C:endomembrane system"/>
    <property type="evidence" value="ECO:0007669"/>
    <property type="project" value="UniProtKB-SubCell"/>
</dbReference>
<dbReference type="AlphaFoldDB" id="A0A8S1N257"/>